<dbReference type="GO" id="GO:0031146">
    <property type="term" value="P:SCF-dependent proteasomal ubiquitin-dependent protein catabolic process"/>
    <property type="evidence" value="ECO:0007669"/>
    <property type="project" value="TreeGrafter"/>
</dbReference>
<dbReference type="SUPFAM" id="SSF81383">
    <property type="entry name" value="F-box domain"/>
    <property type="match status" value="1"/>
</dbReference>
<sequence length="459" mass="53978">MASKILMDDMPELMENIVKNLNNEIYSLYSCALVSRHWCKISIPILWQDPFSFSRRSPLFISNYFSSLGEYEKIILKECGINEEFSKTIFDYARFLKDLDLSRLYFQVEKWIELVLDNSNSLSDNRLKHNRIIDITNLLLKLLIENGATLHSLDLFFSKCREFKPEIFYVLGQNVQFLSQLQYLSLNEIDVDDIDSATTWLRAVAKYTTKISTLEIELFYPNYRFFTEFYGMISSLESQKNSLQEVIIDTRAFNEEFEVLKICKNLEVLRIRSCDQELSKLSKILDNKIGNKISTRDVICSQIYAQQPIALMLEKSGTLLQRLRLKLNGDESQEYTLLLEALKSFCPNIIYLDIMNIKFSTQLVELISELQKLRFLSLRCYNNDIPDEELKKQVMQFSEILPLTLQYLDLNTCTDRILHTKQTFKNVGVYEYIDLDDNIRKEVEAYVELVTFRRILVYC</sequence>
<dbReference type="PANTHER" id="PTHR13318:SF95">
    <property type="entry name" value="F-BOX PROTEIN YLR352W"/>
    <property type="match status" value="1"/>
</dbReference>
<keyword evidence="2" id="KW-1185">Reference proteome</keyword>
<dbReference type="InterPro" id="IPR032675">
    <property type="entry name" value="LRR_dom_sf"/>
</dbReference>
<reference evidence="1 2" key="1">
    <citation type="submission" date="2018-06" db="EMBL/GenBank/DDBJ databases">
        <title>Comparative genomics reveals the genomic features of Rhizophagus irregularis, R. cerebriforme, R. diaphanum and Gigaspora rosea, and their symbiotic lifestyle signature.</title>
        <authorList>
            <person name="Morin E."/>
            <person name="San Clemente H."/>
            <person name="Chen E.C.H."/>
            <person name="De La Providencia I."/>
            <person name="Hainaut M."/>
            <person name="Kuo A."/>
            <person name="Kohler A."/>
            <person name="Murat C."/>
            <person name="Tang N."/>
            <person name="Roy S."/>
            <person name="Loubradou J."/>
            <person name="Henrissat B."/>
            <person name="Grigoriev I.V."/>
            <person name="Corradi N."/>
            <person name="Roux C."/>
            <person name="Martin F.M."/>
        </authorList>
    </citation>
    <scope>NUCLEOTIDE SEQUENCE [LARGE SCALE GENOMIC DNA]</scope>
    <source>
        <strain evidence="1 2">DAOM 194757</strain>
    </source>
</reference>
<dbReference type="Gene3D" id="3.80.10.10">
    <property type="entry name" value="Ribonuclease Inhibitor"/>
    <property type="match status" value="1"/>
</dbReference>
<accession>A0A397VDB3</accession>
<comment type="caution">
    <text evidence="1">The sequence shown here is derived from an EMBL/GenBank/DDBJ whole genome shotgun (WGS) entry which is preliminary data.</text>
</comment>
<dbReference type="PANTHER" id="PTHR13318">
    <property type="entry name" value="PARTNER OF PAIRED, ISOFORM B-RELATED"/>
    <property type="match status" value="1"/>
</dbReference>
<dbReference type="EMBL" id="QKWP01000418">
    <property type="protein sequence ID" value="RIB20414.1"/>
    <property type="molecule type" value="Genomic_DNA"/>
</dbReference>
<dbReference type="InterPro" id="IPR036047">
    <property type="entry name" value="F-box-like_dom_sf"/>
</dbReference>
<dbReference type="Proteomes" id="UP000266673">
    <property type="component" value="Unassembled WGS sequence"/>
</dbReference>
<dbReference type="SUPFAM" id="SSF52047">
    <property type="entry name" value="RNI-like"/>
    <property type="match status" value="1"/>
</dbReference>
<evidence type="ECO:0000313" key="1">
    <source>
        <dbReference type="EMBL" id="RIB20414.1"/>
    </source>
</evidence>
<name>A0A397VDB3_9GLOM</name>
<organism evidence="1 2">
    <name type="scientific">Gigaspora rosea</name>
    <dbReference type="NCBI Taxonomy" id="44941"/>
    <lineage>
        <taxon>Eukaryota</taxon>
        <taxon>Fungi</taxon>
        <taxon>Fungi incertae sedis</taxon>
        <taxon>Mucoromycota</taxon>
        <taxon>Glomeromycotina</taxon>
        <taxon>Glomeromycetes</taxon>
        <taxon>Diversisporales</taxon>
        <taxon>Gigasporaceae</taxon>
        <taxon>Gigaspora</taxon>
    </lineage>
</organism>
<evidence type="ECO:0000313" key="2">
    <source>
        <dbReference type="Proteomes" id="UP000266673"/>
    </source>
</evidence>
<protein>
    <recommendedName>
        <fullName evidence="3">F-box domain-containing protein</fullName>
    </recommendedName>
</protein>
<evidence type="ECO:0008006" key="3">
    <source>
        <dbReference type="Google" id="ProtNLM"/>
    </source>
</evidence>
<proteinExistence type="predicted"/>
<dbReference type="AlphaFoldDB" id="A0A397VDB3"/>
<gene>
    <name evidence="1" type="ORF">C2G38_2179334</name>
</gene>
<dbReference type="GO" id="GO:0019005">
    <property type="term" value="C:SCF ubiquitin ligase complex"/>
    <property type="evidence" value="ECO:0007669"/>
    <property type="project" value="TreeGrafter"/>
</dbReference>